<evidence type="ECO:0000256" key="3">
    <source>
        <dbReference type="ARBA" id="ARBA00006706"/>
    </source>
</evidence>
<dbReference type="InterPro" id="IPR053378">
    <property type="entry name" value="Prenyl_diphosphate_synthase"/>
</dbReference>
<dbReference type="SUPFAM" id="SSF48576">
    <property type="entry name" value="Terpenoid synthases"/>
    <property type="match status" value="1"/>
</dbReference>
<evidence type="ECO:0008006" key="11">
    <source>
        <dbReference type="Google" id="ProtNLM"/>
    </source>
</evidence>
<dbReference type="NCBIfam" id="NF045485">
    <property type="entry name" value="FPPsyn"/>
    <property type="match status" value="1"/>
</dbReference>
<sequence length="424" mass="45469">MASMHGSVSMAVGAGPHQNLMSFMSESARRTSSCASYNSIGYTVDCSFVNVPVTMSRCAENTMQSRQPCLVLSSQFIGVNLRPRAAGTAVVRSKTGSSGGRFVSTFPLITAVVSRDLEEMQITIIETPKVFDFDSYMSVKAKAVNVALDKAIIPKVPVKLIDSMRYSLLAGGKRVRPALCIAACELVGGKEETAMPTACAVEMIHTMTLIDDDLPCMDNDDLRRGKPTNHKVFGEDTAVLAGIALHSLAFEHVVRATKGVEANKLLSVIAHLGKASGSEGVLAGQIVDIASEGDPNIDMKTLQYIHFHKTATLLEASVVTGAILGGANDDEIDRLREYSRNIGLLFQVVDDILDVTQSSAELGKTAGKDLVADKATYPKLLGLENAKNFAQELKTKAKEQLSIFDQAKAAPLLGLTDYIANRQN</sequence>
<comment type="cofactor">
    <cofactor evidence="1">
        <name>Mg(2+)</name>
        <dbReference type="ChEBI" id="CHEBI:18420"/>
    </cofactor>
</comment>
<name>A0ABP0TE54_9BRYO</name>
<comment type="similarity">
    <text evidence="3 8">Belongs to the FPP/GGPP synthase family.</text>
</comment>
<evidence type="ECO:0000256" key="2">
    <source>
        <dbReference type="ARBA" id="ARBA00005128"/>
    </source>
</evidence>
<evidence type="ECO:0000256" key="7">
    <source>
        <dbReference type="ARBA" id="ARBA00023229"/>
    </source>
</evidence>
<evidence type="ECO:0000256" key="8">
    <source>
        <dbReference type="RuleBase" id="RU004466"/>
    </source>
</evidence>
<protein>
    <recommendedName>
        <fullName evidence="11">Geranylgeranyl diphosphate synthase</fullName>
    </recommendedName>
</protein>
<dbReference type="PANTHER" id="PTHR43281">
    <property type="entry name" value="FARNESYL DIPHOSPHATE SYNTHASE"/>
    <property type="match status" value="1"/>
</dbReference>
<keyword evidence="6" id="KW-0460">Magnesium</keyword>
<dbReference type="Gene3D" id="1.10.600.10">
    <property type="entry name" value="Farnesyl Diphosphate Synthase"/>
    <property type="match status" value="1"/>
</dbReference>
<evidence type="ECO:0000256" key="1">
    <source>
        <dbReference type="ARBA" id="ARBA00001946"/>
    </source>
</evidence>
<dbReference type="SFLD" id="SFLDG01017">
    <property type="entry name" value="Polyprenyl_Transferase_Like"/>
    <property type="match status" value="1"/>
</dbReference>
<dbReference type="SFLD" id="SFLDS00005">
    <property type="entry name" value="Isoprenoid_Synthase_Type_I"/>
    <property type="match status" value="1"/>
</dbReference>
<dbReference type="CDD" id="cd00685">
    <property type="entry name" value="Trans_IPPS_HT"/>
    <property type="match status" value="1"/>
</dbReference>
<dbReference type="EMBL" id="OZ019902">
    <property type="protein sequence ID" value="CAK9194260.1"/>
    <property type="molecule type" value="Genomic_DNA"/>
</dbReference>
<evidence type="ECO:0000256" key="5">
    <source>
        <dbReference type="ARBA" id="ARBA00022723"/>
    </source>
</evidence>
<dbReference type="PROSITE" id="PS00444">
    <property type="entry name" value="POLYPRENYL_SYNTHASE_2"/>
    <property type="match status" value="1"/>
</dbReference>
<keyword evidence="4 8" id="KW-0808">Transferase</keyword>
<accession>A0ABP0TE54</accession>
<comment type="pathway">
    <text evidence="2">Isoprenoid biosynthesis.</text>
</comment>
<dbReference type="Pfam" id="PF00348">
    <property type="entry name" value="polyprenyl_synt"/>
    <property type="match status" value="1"/>
</dbReference>
<reference evidence="9" key="1">
    <citation type="submission" date="2024-02" db="EMBL/GenBank/DDBJ databases">
        <authorList>
            <consortium name="ELIXIR-Norway"/>
            <consortium name="Elixir Norway"/>
        </authorList>
    </citation>
    <scope>NUCLEOTIDE SEQUENCE</scope>
</reference>
<dbReference type="InterPro" id="IPR008949">
    <property type="entry name" value="Isoprenoid_synthase_dom_sf"/>
</dbReference>
<evidence type="ECO:0000313" key="9">
    <source>
        <dbReference type="EMBL" id="CAK9194260.1"/>
    </source>
</evidence>
<dbReference type="Proteomes" id="UP001497512">
    <property type="component" value="Chromosome 10"/>
</dbReference>
<organism evidence="9 10">
    <name type="scientific">Sphagnum troendelagicum</name>
    <dbReference type="NCBI Taxonomy" id="128251"/>
    <lineage>
        <taxon>Eukaryota</taxon>
        <taxon>Viridiplantae</taxon>
        <taxon>Streptophyta</taxon>
        <taxon>Embryophyta</taxon>
        <taxon>Bryophyta</taxon>
        <taxon>Sphagnophytina</taxon>
        <taxon>Sphagnopsida</taxon>
        <taxon>Sphagnales</taxon>
        <taxon>Sphagnaceae</taxon>
        <taxon>Sphagnum</taxon>
    </lineage>
</organism>
<dbReference type="InterPro" id="IPR033749">
    <property type="entry name" value="Polyprenyl_synt_CS"/>
</dbReference>
<keyword evidence="5" id="KW-0479">Metal-binding</keyword>
<dbReference type="InterPro" id="IPR000092">
    <property type="entry name" value="Polyprenyl_synt"/>
</dbReference>
<dbReference type="PROSITE" id="PS00723">
    <property type="entry name" value="POLYPRENYL_SYNTHASE_1"/>
    <property type="match status" value="1"/>
</dbReference>
<gene>
    <name evidence="9" type="ORF">CSSPTR1EN2_LOCUS2437</name>
</gene>
<evidence type="ECO:0000256" key="6">
    <source>
        <dbReference type="ARBA" id="ARBA00022842"/>
    </source>
</evidence>
<proteinExistence type="inferred from homology"/>
<keyword evidence="10" id="KW-1185">Reference proteome</keyword>
<keyword evidence="7" id="KW-0414">Isoprene biosynthesis</keyword>
<dbReference type="PANTHER" id="PTHR43281:SF1">
    <property type="entry name" value="FARNESYL DIPHOSPHATE SYNTHASE"/>
    <property type="match status" value="1"/>
</dbReference>
<evidence type="ECO:0000256" key="4">
    <source>
        <dbReference type="ARBA" id="ARBA00022679"/>
    </source>
</evidence>
<evidence type="ECO:0000313" key="10">
    <source>
        <dbReference type="Proteomes" id="UP001497512"/>
    </source>
</evidence>